<evidence type="ECO:0000256" key="6">
    <source>
        <dbReference type="ARBA" id="ARBA00022801"/>
    </source>
</evidence>
<dbReference type="InterPro" id="IPR013103">
    <property type="entry name" value="RVT_2"/>
</dbReference>
<dbReference type="Gene3D" id="3.30.420.10">
    <property type="entry name" value="Ribonuclease H-like superfamily/Ribonuclease H"/>
    <property type="match status" value="1"/>
</dbReference>
<dbReference type="Pfam" id="PF07727">
    <property type="entry name" value="RVT_2"/>
    <property type="match status" value="1"/>
</dbReference>
<dbReference type="SUPFAM" id="SSF75304">
    <property type="entry name" value="Amidase signature (AS) enzymes"/>
    <property type="match status" value="1"/>
</dbReference>
<dbReference type="Pfam" id="PF17917">
    <property type="entry name" value="RT_RNaseH"/>
    <property type="match status" value="1"/>
</dbReference>
<evidence type="ECO:0000256" key="2">
    <source>
        <dbReference type="ARBA" id="ARBA00022695"/>
    </source>
</evidence>
<dbReference type="EMBL" id="JAHRHJ020000005">
    <property type="protein sequence ID" value="KAH9313676.1"/>
    <property type="molecule type" value="Genomic_DNA"/>
</dbReference>
<dbReference type="SUPFAM" id="SSF53098">
    <property type="entry name" value="Ribonuclease H-like"/>
    <property type="match status" value="1"/>
</dbReference>
<name>A0AA38G0J2_TAXCH</name>
<dbReference type="GO" id="GO:0003964">
    <property type="term" value="F:RNA-directed DNA polymerase activity"/>
    <property type="evidence" value="ECO:0007669"/>
    <property type="project" value="UniProtKB-KW"/>
</dbReference>
<evidence type="ECO:0000313" key="11">
    <source>
        <dbReference type="Proteomes" id="UP000824469"/>
    </source>
</evidence>
<feature type="transmembrane region" description="Helical" evidence="8">
    <location>
        <begin position="1511"/>
        <end position="1529"/>
    </location>
</feature>
<sequence length="1574" mass="174004">MCTTLVLATPDFSKPFIVECDASGEGMGAVLMQEGHPIAFFSHQFKGNNLSKPIYEKEMLAILHAIKQWRSYLTGRHFKVKTDHDSLKYFLEQHFSSEEQQKWVSKMLGYDFEIIYKKGKKNVVADALSRKDDSTAALLCAISILQEDWVEERWEEVSMDFIIGLPKSEGKNVIMVMVDRLTKYALFCALAHPFTASTVATTFMDTVQKLHGTPKIIVSDRDPIFTSNFWTDLFSCLGTQLAHSSSYHPQSDGKTEAVNKCLEGYLHCFTSDKQSRWVQWLPLTEWWYNTSFHTSSKMSPFLALYGYHPPSITSSLRGKQWVRVVEEHIQYQQEVLSSLKENLFMAQNHMKQQVDQHCTERHFEVGDWVFVWLQLYKQMSLKQQQKDNKLSPKYYGPHQVLQKIDFCDLEDKGDGLGLGAEVDGLGLEAKVDLVDFGLARACGFEVDGFGLGLDCLGLIDVDKGDGVDLDEGDGCDMGVMLDLGDVGDEGDLGDGSGVGTTLDLVDFGYNLLFWGVSLVFEKVTSNCFFWGSNHEENRCYKRMQALEDAFKKHKISISTPPPSNQHGKTLNVIGRSQSPLADNWVIDSGASQHMTSSKESCVSLGLSSTSKIEVGDSIFLSVEGKGYCEDMRAYHLVDPNTHDVLFQTHVQFDEHFTPHDFSYSSTPSSCSSHLEDPFFEEIDEEVIDAIEDPIPTDVITMPKWARTTVSEVAPFIEDLPPTRHHYTHSIGYGLLCQTVSEDPQSFSKAHGIPEWDDAMAAEYSSLMKNHTKDLVSLPKGRKMVRCKWVYQTKYIANGSIDKYKGHLIVKGFSQVEGIDYSETFAPIAKMDSVRLVLALATSQGWPVYQMGVKSAFLHEDLQEEIYMEQLARFVQDSSLVCDEGGKIGLSVDEEDEGDLGVTVDKRDLTGLGVGGGGDEIGLEDEFDGLEDVGLSRRKCLNAVKDPPFHIEEATIPQIQSAFKAGRLTSTSLIQFYLHTIEKLNPQLHAVIEVNPDALLLAKNADMERLKAGGFIGGLHGVPVLLKDNIASKDKLNTTAGSFALLGSEVPRDAGVVYKLKKAGAIILGKASLSEWASSMSFTAPEGWSSRGGQPKNPYVLTADPCGSSTGSAVGVSANMAAVSLGTETDGSILCPSSSNSVVGIKPTVGLTSRAGVIPISHNQDTVGPICRTITDAVYLLDGIVGYDVHDHRATKSASRFIPKGGYKQFLKTDGLQGKRLGIVEGQFLHSGPYKAEYLEKHLGTMRQKGAHLVENHVFSDLLNISRDMEEIVLEYDFKHDLNMYLSELVQSPVRTLADIISFNIQHASEEGILKYGQEIFLRAQNTTSLNAQPYRKALKRDHMLTKKGIDKVLDRYKLDALVTLDDRIYNVLAIAGYPGISVPAGYSKAGVPFGIYFGGQRGSEPTLIEISYAFEQATKLRKIPSLGNSDGFVWLEAKLIFLQILICSPIKVGRRLGRAFIAAVFAMQGFQILAGSAVSVIVSAAFRKHEAAFKPGSVIRIELNPVDEADFVWRIILMFVAIPAALTFYSRSKMSETARFTALVAKNAKQAAADTICSRRTSSLPSGGCLRLAK</sequence>
<reference evidence="10 11" key="1">
    <citation type="journal article" date="2021" name="Nat. Plants">
        <title>The Taxus genome provides insights into paclitaxel biosynthesis.</title>
        <authorList>
            <person name="Xiong X."/>
            <person name="Gou J."/>
            <person name="Liao Q."/>
            <person name="Li Y."/>
            <person name="Zhou Q."/>
            <person name="Bi G."/>
            <person name="Li C."/>
            <person name="Du R."/>
            <person name="Wang X."/>
            <person name="Sun T."/>
            <person name="Guo L."/>
            <person name="Liang H."/>
            <person name="Lu P."/>
            <person name="Wu Y."/>
            <person name="Zhang Z."/>
            <person name="Ro D.K."/>
            <person name="Shang Y."/>
            <person name="Huang S."/>
            <person name="Yan J."/>
        </authorList>
    </citation>
    <scope>NUCLEOTIDE SEQUENCE [LARGE SCALE GENOMIC DNA]</scope>
    <source>
        <strain evidence="10">Ta-2019</strain>
    </source>
</reference>
<dbReference type="InterPro" id="IPR041373">
    <property type="entry name" value="RT_RNaseH"/>
</dbReference>
<dbReference type="GO" id="GO:0004519">
    <property type="term" value="F:endonuclease activity"/>
    <property type="evidence" value="ECO:0007669"/>
    <property type="project" value="UniProtKB-KW"/>
</dbReference>
<keyword evidence="8" id="KW-0812">Transmembrane</keyword>
<proteinExistence type="predicted"/>
<accession>A0AA38G0J2</accession>
<feature type="transmembrane region" description="Helical" evidence="8">
    <location>
        <begin position="1460"/>
        <end position="1486"/>
    </location>
</feature>
<dbReference type="Gene3D" id="3.90.1300.10">
    <property type="entry name" value="Amidase signature (AS) domain"/>
    <property type="match status" value="1"/>
</dbReference>
<dbReference type="InterPro" id="IPR001584">
    <property type="entry name" value="Integrase_cat-core"/>
</dbReference>
<dbReference type="InterPro" id="IPR023631">
    <property type="entry name" value="Amidase_dom"/>
</dbReference>
<keyword evidence="8" id="KW-1133">Transmembrane helix</keyword>
<dbReference type="InterPro" id="IPR054722">
    <property type="entry name" value="PolX-like_BBD"/>
</dbReference>
<keyword evidence="3" id="KW-0540">Nuclease</keyword>
<evidence type="ECO:0000256" key="8">
    <source>
        <dbReference type="SAM" id="Phobius"/>
    </source>
</evidence>
<dbReference type="Gene3D" id="1.20.1250.20">
    <property type="entry name" value="MFS general substrate transporter like domains"/>
    <property type="match status" value="1"/>
</dbReference>
<keyword evidence="4" id="KW-0645">Protease</keyword>
<comment type="caution">
    <text evidence="10">The sequence shown here is derived from an EMBL/GenBank/DDBJ whole genome shotgun (WGS) entry which is preliminary data.</text>
</comment>
<dbReference type="GO" id="GO:0015074">
    <property type="term" value="P:DNA integration"/>
    <property type="evidence" value="ECO:0007669"/>
    <property type="project" value="InterPro"/>
</dbReference>
<dbReference type="SUPFAM" id="SSF56672">
    <property type="entry name" value="DNA/RNA polymerases"/>
    <property type="match status" value="1"/>
</dbReference>
<dbReference type="InterPro" id="IPR012337">
    <property type="entry name" value="RNaseH-like_sf"/>
</dbReference>
<evidence type="ECO:0000256" key="5">
    <source>
        <dbReference type="ARBA" id="ARBA00022759"/>
    </source>
</evidence>
<keyword evidence="7" id="KW-0695">RNA-directed DNA polymerase</keyword>
<evidence type="ECO:0000259" key="9">
    <source>
        <dbReference type="PROSITE" id="PS50994"/>
    </source>
</evidence>
<keyword evidence="4" id="KW-0064">Aspartyl protease</keyword>
<dbReference type="PANTHER" id="PTHR42678">
    <property type="entry name" value="AMIDASE"/>
    <property type="match status" value="1"/>
</dbReference>
<feature type="domain" description="Integrase catalytic" evidence="9">
    <location>
        <begin position="147"/>
        <end position="308"/>
    </location>
</feature>
<keyword evidence="1" id="KW-0808">Transferase</keyword>
<dbReference type="CDD" id="cd09274">
    <property type="entry name" value="RNase_HI_RT_Ty3"/>
    <property type="match status" value="1"/>
</dbReference>
<keyword evidence="11" id="KW-1185">Reference proteome</keyword>
<evidence type="ECO:0000256" key="3">
    <source>
        <dbReference type="ARBA" id="ARBA00022722"/>
    </source>
</evidence>
<keyword evidence="8" id="KW-0472">Membrane</keyword>
<evidence type="ECO:0000256" key="1">
    <source>
        <dbReference type="ARBA" id="ARBA00022679"/>
    </source>
</evidence>
<keyword evidence="5" id="KW-0255">Endonuclease</keyword>
<evidence type="ECO:0000313" key="10">
    <source>
        <dbReference type="EMBL" id="KAH9313676.1"/>
    </source>
</evidence>
<dbReference type="InterPro" id="IPR036259">
    <property type="entry name" value="MFS_trans_sf"/>
</dbReference>
<dbReference type="Proteomes" id="UP000824469">
    <property type="component" value="Unassembled WGS sequence"/>
</dbReference>
<dbReference type="InterPro" id="IPR036928">
    <property type="entry name" value="AS_sf"/>
</dbReference>
<protein>
    <recommendedName>
        <fullName evidence="9">Integrase catalytic domain-containing protein</fullName>
    </recommendedName>
</protein>
<feature type="transmembrane region" description="Helical" evidence="8">
    <location>
        <begin position="1431"/>
        <end position="1448"/>
    </location>
</feature>
<dbReference type="Pfam" id="PF01425">
    <property type="entry name" value="Amidase"/>
    <property type="match status" value="1"/>
</dbReference>
<organism evidence="10 11">
    <name type="scientific">Taxus chinensis</name>
    <name type="common">Chinese yew</name>
    <name type="synonym">Taxus wallichiana var. chinensis</name>
    <dbReference type="NCBI Taxonomy" id="29808"/>
    <lineage>
        <taxon>Eukaryota</taxon>
        <taxon>Viridiplantae</taxon>
        <taxon>Streptophyta</taxon>
        <taxon>Embryophyta</taxon>
        <taxon>Tracheophyta</taxon>
        <taxon>Spermatophyta</taxon>
        <taxon>Pinopsida</taxon>
        <taxon>Pinidae</taxon>
        <taxon>Conifers II</taxon>
        <taxon>Cupressales</taxon>
        <taxon>Taxaceae</taxon>
        <taxon>Taxus</taxon>
    </lineage>
</organism>
<keyword evidence="6" id="KW-0378">Hydrolase</keyword>
<evidence type="ECO:0000256" key="7">
    <source>
        <dbReference type="ARBA" id="ARBA00022918"/>
    </source>
</evidence>
<dbReference type="InterPro" id="IPR036397">
    <property type="entry name" value="RNaseH_sf"/>
</dbReference>
<evidence type="ECO:0000256" key="4">
    <source>
        <dbReference type="ARBA" id="ARBA00022750"/>
    </source>
</evidence>
<dbReference type="GO" id="GO:0003676">
    <property type="term" value="F:nucleic acid binding"/>
    <property type="evidence" value="ECO:0007669"/>
    <property type="project" value="InterPro"/>
</dbReference>
<dbReference type="InterPro" id="IPR043502">
    <property type="entry name" value="DNA/RNA_pol_sf"/>
</dbReference>
<dbReference type="GO" id="GO:0004190">
    <property type="term" value="F:aspartic-type endopeptidase activity"/>
    <property type="evidence" value="ECO:0007669"/>
    <property type="project" value="UniProtKB-KW"/>
</dbReference>
<gene>
    <name evidence="10" type="ORF">KI387_022303</name>
</gene>
<keyword evidence="2" id="KW-0548">Nucleotidyltransferase</keyword>
<dbReference type="PROSITE" id="PS50994">
    <property type="entry name" value="INTEGRASE"/>
    <property type="match status" value="1"/>
</dbReference>
<dbReference type="Pfam" id="PF22936">
    <property type="entry name" value="Pol_BBD"/>
    <property type="match status" value="1"/>
</dbReference>
<dbReference type="Gene3D" id="3.10.20.370">
    <property type="match status" value="1"/>
</dbReference>
<dbReference type="PANTHER" id="PTHR42678:SF34">
    <property type="entry name" value="OS04G0183300 PROTEIN"/>
    <property type="match status" value="1"/>
</dbReference>